<evidence type="ECO:0000259" key="1">
    <source>
        <dbReference type="Pfam" id="PF08241"/>
    </source>
</evidence>
<evidence type="ECO:0000313" key="3">
    <source>
        <dbReference type="Proteomes" id="UP000177269"/>
    </source>
</evidence>
<dbReference type="InterPro" id="IPR013216">
    <property type="entry name" value="Methyltransf_11"/>
</dbReference>
<dbReference type="CDD" id="cd02440">
    <property type="entry name" value="AdoMet_MTases"/>
    <property type="match status" value="1"/>
</dbReference>
<dbReference type="InterPro" id="IPR029063">
    <property type="entry name" value="SAM-dependent_MTases_sf"/>
</dbReference>
<name>A0A1G2P3M2_9BACT</name>
<accession>A0A1G2P3M2</accession>
<feature type="domain" description="Methyltransferase type 11" evidence="1">
    <location>
        <begin position="63"/>
        <end position="115"/>
    </location>
</feature>
<reference evidence="2 3" key="1">
    <citation type="journal article" date="2016" name="Nat. Commun.">
        <title>Thousands of microbial genomes shed light on interconnected biogeochemical processes in an aquifer system.</title>
        <authorList>
            <person name="Anantharaman K."/>
            <person name="Brown C.T."/>
            <person name="Hug L.A."/>
            <person name="Sharon I."/>
            <person name="Castelle C.J."/>
            <person name="Probst A.J."/>
            <person name="Thomas B.C."/>
            <person name="Singh A."/>
            <person name="Wilkins M.J."/>
            <person name="Karaoz U."/>
            <person name="Brodie E.L."/>
            <person name="Williams K.H."/>
            <person name="Hubbard S.S."/>
            <person name="Banfield J.F."/>
        </authorList>
    </citation>
    <scope>NUCLEOTIDE SEQUENCE [LARGE SCALE GENOMIC DNA]</scope>
</reference>
<sequence length="214" mass="25001">MFGIINKLILFKRRLFRPVWRFKYIFFRQELPNNTEGKVYINLGSGNNTSAEFTNINAVPFRHTHIVGDITDLSDLSSNSVDMLYASHVIEHIPRSQLVRAFREWHRVLKHGTFLRFGVPDFDRLVDVYNVSGKKIESIESQLMGQGESGYDDHHSIWNFDYAKRLLFEAGFRGEVRLWDVNKVNHHAFKDKSNRVFEIEGKVIPLSLNIEAFK</sequence>
<dbReference type="Pfam" id="PF08241">
    <property type="entry name" value="Methyltransf_11"/>
    <property type="match status" value="1"/>
</dbReference>
<gene>
    <name evidence="2" type="ORF">A3G52_02360</name>
</gene>
<comment type="caution">
    <text evidence="2">The sequence shown here is derived from an EMBL/GenBank/DDBJ whole genome shotgun (WGS) entry which is preliminary data.</text>
</comment>
<dbReference type="Gene3D" id="3.40.50.150">
    <property type="entry name" value="Vaccinia Virus protein VP39"/>
    <property type="match status" value="1"/>
</dbReference>
<evidence type="ECO:0000313" key="2">
    <source>
        <dbReference type="EMBL" id="OHA42936.1"/>
    </source>
</evidence>
<dbReference type="SUPFAM" id="SSF53335">
    <property type="entry name" value="S-adenosyl-L-methionine-dependent methyltransferases"/>
    <property type="match status" value="1"/>
</dbReference>
<dbReference type="AlphaFoldDB" id="A0A1G2P3M2"/>
<dbReference type="EMBL" id="MHSK01000003">
    <property type="protein sequence ID" value="OHA42936.1"/>
    <property type="molecule type" value="Genomic_DNA"/>
</dbReference>
<organism evidence="2 3">
    <name type="scientific">Candidatus Taylorbacteria bacterium RIFCSPLOWO2_12_FULL_43_20</name>
    <dbReference type="NCBI Taxonomy" id="1802332"/>
    <lineage>
        <taxon>Bacteria</taxon>
        <taxon>Candidatus Tayloriibacteriota</taxon>
    </lineage>
</organism>
<dbReference type="Proteomes" id="UP000177269">
    <property type="component" value="Unassembled WGS sequence"/>
</dbReference>
<proteinExistence type="predicted"/>
<dbReference type="GO" id="GO:0008757">
    <property type="term" value="F:S-adenosylmethionine-dependent methyltransferase activity"/>
    <property type="evidence" value="ECO:0007669"/>
    <property type="project" value="InterPro"/>
</dbReference>
<protein>
    <recommendedName>
        <fullName evidence="1">Methyltransferase type 11 domain-containing protein</fullName>
    </recommendedName>
</protein>